<evidence type="ECO:0000313" key="1">
    <source>
        <dbReference type="Ensembl" id="ENSOSIP00000002554.1"/>
    </source>
</evidence>
<proteinExistence type="predicted"/>
<dbReference type="GeneTree" id="ENSGT01010000228763"/>
<dbReference type="AlphaFoldDB" id="A0A8C7WSF6"/>
<name>A0A8C7WSF6_9TELE</name>
<accession>A0A8C7WSF6</accession>
<organism evidence="1 2">
    <name type="scientific">Oryzias sinensis</name>
    <name type="common">Chinese medaka</name>
    <dbReference type="NCBI Taxonomy" id="183150"/>
    <lineage>
        <taxon>Eukaryota</taxon>
        <taxon>Metazoa</taxon>
        <taxon>Chordata</taxon>
        <taxon>Craniata</taxon>
        <taxon>Vertebrata</taxon>
        <taxon>Euteleostomi</taxon>
        <taxon>Actinopterygii</taxon>
        <taxon>Neopterygii</taxon>
        <taxon>Teleostei</taxon>
        <taxon>Neoteleostei</taxon>
        <taxon>Acanthomorphata</taxon>
        <taxon>Ovalentaria</taxon>
        <taxon>Atherinomorphae</taxon>
        <taxon>Beloniformes</taxon>
        <taxon>Adrianichthyidae</taxon>
        <taxon>Oryziinae</taxon>
        <taxon>Oryzias</taxon>
    </lineage>
</organism>
<dbReference type="Ensembl" id="ENSOSIT00000002735.1">
    <property type="protein sequence ID" value="ENSOSIP00000002554.1"/>
    <property type="gene ID" value="ENSOSIG00000001519.1"/>
</dbReference>
<reference evidence="1" key="2">
    <citation type="submission" date="2025-09" db="UniProtKB">
        <authorList>
            <consortium name="Ensembl"/>
        </authorList>
    </citation>
    <scope>IDENTIFICATION</scope>
</reference>
<sequence length="95" mass="11093">IMLTMYRCVFLWFMCSGEDKRIRDFYQSRGLERVVQPAGDSKMTSSGLPYTSFDHSKAHFYRYDEQVSLCLESSSLAGKDRTKLALRVRFSTQFL</sequence>
<protein>
    <submittedName>
        <fullName evidence="1">Uncharacterized protein</fullName>
    </submittedName>
</protein>
<evidence type="ECO:0000313" key="2">
    <source>
        <dbReference type="Proteomes" id="UP000694383"/>
    </source>
</evidence>
<keyword evidence="2" id="KW-1185">Reference proteome</keyword>
<reference evidence="1" key="1">
    <citation type="submission" date="2025-08" db="UniProtKB">
        <authorList>
            <consortium name="Ensembl"/>
        </authorList>
    </citation>
    <scope>IDENTIFICATION</scope>
</reference>
<dbReference type="Proteomes" id="UP000694383">
    <property type="component" value="Unplaced"/>
</dbReference>